<evidence type="ECO:0000256" key="1">
    <source>
        <dbReference type="SAM" id="Phobius"/>
    </source>
</evidence>
<proteinExistence type="predicted"/>
<feature type="transmembrane region" description="Helical" evidence="1">
    <location>
        <begin position="333"/>
        <end position="358"/>
    </location>
</feature>
<feature type="transmembrane region" description="Helical" evidence="1">
    <location>
        <begin position="187"/>
        <end position="208"/>
    </location>
</feature>
<feature type="transmembrane region" description="Helical" evidence="1">
    <location>
        <begin position="288"/>
        <end position="312"/>
    </location>
</feature>
<dbReference type="AlphaFoldDB" id="A0A7W9ZC60"/>
<dbReference type="EMBL" id="JACIIX010000001">
    <property type="protein sequence ID" value="MBB6208781.1"/>
    <property type="molecule type" value="Genomic_DNA"/>
</dbReference>
<comment type="caution">
    <text evidence="2">The sequence shown here is derived from an EMBL/GenBank/DDBJ whole genome shotgun (WGS) entry which is preliminary data.</text>
</comment>
<feature type="transmembrane region" description="Helical" evidence="1">
    <location>
        <begin position="414"/>
        <end position="438"/>
    </location>
</feature>
<feature type="transmembrane region" description="Helical" evidence="1">
    <location>
        <begin position="70"/>
        <end position="89"/>
    </location>
</feature>
<evidence type="ECO:0008006" key="4">
    <source>
        <dbReference type="Google" id="ProtNLM"/>
    </source>
</evidence>
<protein>
    <recommendedName>
        <fullName evidence="4">H+/citrate symporter</fullName>
    </recommendedName>
</protein>
<feature type="transmembrane region" description="Helical" evidence="1">
    <location>
        <begin position="139"/>
        <end position="166"/>
    </location>
</feature>
<keyword evidence="3" id="KW-1185">Reference proteome</keyword>
<feature type="transmembrane region" description="Helical" evidence="1">
    <location>
        <begin position="458"/>
        <end position="477"/>
    </location>
</feature>
<evidence type="ECO:0000313" key="2">
    <source>
        <dbReference type="EMBL" id="MBB6208781.1"/>
    </source>
</evidence>
<keyword evidence="1" id="KW-0472">Membrane</keyword>
<reference evidence="2 3" key="1">
    <citation type="submission" date="2020-08" db="EMBL/GenBank/DDBJ databases">
        <title>Genomic Encyclopedia of Type Strains, Phase IV (KMG-IV): sequencing the most valuable type-strain genomes for metagenomic binning, comparative biology and taxonomic classification.</title>
        <authorList>
            <person name="Goeker M."/>
        </authorList>
    </citation>
    <scope>NUCLEOTIDE SEQUENCE [LARGE SCALE GENOMIC DNA]</scope>
    <source>
        <strain evidence="2 3">DSM 11590</strain>
    </source>
</reference>
<gene>
    <name evidence="2" type="ORF">FHS48_000162</name>
</gene>
<dbReference type="RefSeq" id="WP_184260133.1">
    <property type="nucleotide sequence ID" value="NZ_JACIIX010000001.1"/>
</dbReference>
<keyword evidence="1" id="KW-1133">Transmembrane helix</keyword>
<feature type="transmembrane region" description="Helical" evidence="1">
    <location>
        <begin position="42"/>
        <end position="58"/>
    </location>
</feature>
<feature type="transmembrane region" description="Helical" evidence="1">
    <location>
        <begin position="378"/>
        <end position="402"/>
    </location>
</feature>
<evidence type="ECO:0000313" key="3">
    <source>
        <dbReference type="Proteomes" id="UP000544872"/>
    </source>
</evidence>
<name>A0A7W9ZC60_NOVIT</name>
<accession>A0A7W9ZC60</accession>
<feature type="transmembrane region" description="Helical" evidence="1">
    <location>
        <begin position="260"/>
        <end position="282"/>
    </location>
</feature>
<dbReference type="Proteomes" id="UP000544872">
    <property type="component" value="Unassembled WGS sequence"/>
</dbReference>
<sequence>MPPFPSRPASPSGARHRFAALSLSVMLIGVLAGDALPAGSAPVLALLAGGGLFLYAAACLPDMSVKARSFVLLSAVLAAATALLAPQAAPAVLRRATAGAAFVAGLYASLGFLRDAAETSPLVRRCGLWLAAQPPGRRYVALASGAHLFGIILNFGVIPLLGAIVRSGVGDDDSPRGRLRLRRMMSAVHRGFSLILPWSPLTVSLAVVLTALPQLRWEHLAPWALGTAAGFMVIGWLADRTLRPPPDQRQQHWPTSGEPWTVLLPVVGLVILIFAVGGLWSALSGARLVVAVMTATPLIGCGWILVQMLAAAPSARVALSRTAQRMRGHGLRFFPGYCNEITLLSSAAFIGACISALVPADVVAATLRALPVPPSGLVVLAAWLVVACGQIGMNPVLSVTLLTGTLPPPEVMGVHPVALAVALTGAWSLTAASSPFSAAPMVTATMAGTTAGTVGRRWNGPYTLAALIFLSGWVLLVDRLAG</sequence>
<keyword evidence="1" id="KW-0812">Transmembrane</keyword>
<organism evidence="2 3">
    <name type="scientific">Novispirillum itersonii</name>
    <name type="common">Aquaspirillum itersonii</name>
    <dbReference type="NCBI Taxonomy" id="189"/>
    <lineage>
        <taxon>Bacteria</taxon>
        <taxon>Pseudomonadati</taxon>
        <taxon>Pseudomonadota</taxon>
        <taxon>Alphaproteobacteria</taxon>
        <taxon>Rhodospirillales</taxon>
        <taxon>Novispirillaceae</taxon>
        <taxon>Novispirillum</taxon>
    </lineage>
</organism>